<dbReference type="InterPro" id="IPR001661">
    <property type="entry name" value="Glyco_hydro_37"/>
</dbReference>
<accession>A0ABQ6HEV8</accession>
<dbReference type="PANTHER" id="PTHR23403:SF1">
    <property type="entry name" value="TREHALASE"/>
    <property type="match status" value="1"/>
</dbReference>
<feature type="domain" description="Mannosylglycerate hydrolase MGH1-like glycoside hydrolase" evidence="1">
    <location>
        <begin position="2"/>
        <end position="436"/>
    </location>
</feature>
<dbReference type="Pfam" id="PF22422">
    <property type="entry name" value="MGH1-like_GH"/>
    <property type="match status" value="1"/>
</dbReference>
<dbReference type="Proteomes" id="UP001157134">
    <property type="component" value="Unassembled WGS sequence"/>
</dbReference>
<organism evidence="2 3">
    <name type="scientific">Thalassotalea loyana</name>
    <dbReference type="NCBI Taxonomy" id="280483"/>
    <lineage>
        <taxon>Bacteria</taxon>
        <taxon>Pseudomonadati</taxon>
        <taxon>Pseudomonadota</taxon>
        <taxon>Gammaproteobacteria</taxon>
        <taxon>Alteromonadales</taxon>
        <taxon>Colwelliaceae</taxon>
        <taxon>Thalassotalea</taxon>
    </lineage>
</organism>
<evidence type="ECO:0000313" key="3">
    <source>
        <dbReference type="Proteomes" id="UP001157134"/>
    </source>
</evidence>
<keyword evidence="3" id="KW-1185">Reference proteome</keyword>
<dbReference type="Gene3D" id="3.30.1390.40">
    <property type="entry name" value="Ribosomal protein L30p/L7e"/>
    <property type="match status" value="1"/>
</dbReference>
<name>A0ABQ6HEV8_9GAMM</name>
<gene>
    <name evidence="2" type="ORF">tloyanaT_23320</name>
</gene>
<dbReference type="PANTHER" id="PTHR23403">
    <property type="entry name" value="TREHALASE"/>
    <property type="match status" value="1"/>
</dbReference>
<evidence type="ECO:0000259" key="1">
    <source>
        <dbReference type="Pfam" id="PF22422"/>
    </source>
</evidence>
<reference evidence="2 3" key="1">
    <citation type="submission" date="2023-03" db="EMBL/GenBank/DDBJ databases">
        <title>Thalassotalea loyana LMG 22536T draft genome sequence.</title>
        <authorList>
            <person name="Sawabe T."/>
        </authorList>
    </citation>
    <scope>NUCLEOTIDE SEQUENCE [LARGE SCALE GENOMIC DNA]</scope>
    <source>
        <strain evidence="2 3">LMG 22536</strain>
    </source>
</reference>
<dbReference type="NCBIfam" id="NF007525">
    <property type="entry name" value="PRK10137.1"/>
    <property type="match status" value="1"/>
</dbReference>
<dbReference type="Gene3D" id="1.50.10.10">
    <property type="match status" value="1"/>
</dbReference>
<proteinExistence type="predicted"/>
<sequence>MASFEPDVAKNNIRAMFDYQIKANDKVRPQDHGMVIDAIFYNKDKARAGDGGNWNERNSKPPLASWAVWQVYLENNDIDFIREMFPKLQQYHQWWYRNRDHNQNGLVEYGATKHRLHNDSEENIRFSVKYSSPANSIVLSQCKASNQHWYQCAGIDLYQDIINRADYEAIDIGAQHGAAWESGMDNAARFGFINNAQLKHYAQEDYQGDIEQARKDWQVMFYENRNASGELLGYSINQESVELNSYLAHEKMLLANMAELLQQTELATMYRNSAEKLKKKINQCFFDENTGFYYDRKIPSKTTTTKTCSGDLLTMRGKGPEGWSPLWANIADKSKAARVKEVMLREDEFNTKVPLGTASLSNPAYDANIYWRGRVWLDQVYFGLIALNNYGYQKEANILAEKLFENAQGLSEDGAIRENYNPETGAVQGATNFSWSAAHLLMLYFEM</sequence>
<comment type="caution">
    <text evidence="2">The sequence shown here is derived from an EMBL/GenBank/DDBJ whole genome shotgun (WGS) entry which is preliminary data.</text>
</comment>
<dbReference type="SUPFAM" id="SSF48208">
    <property type="entry name" value="Six-hairpin glycosidases"/>
    <property type="match status" value="1"/>
</dbReference>
<dbReference type="InterPro" id="IPR054491">
    <property type="entry name" value="MGH1-like_GH"/>
</dbReference>
<dbReference type="InterPro" id="IPR008928">
    <property type="entry name" value="6-hairpin_glycosidase_sf"/>
</dbReference>
<dbReference type="InterPro" id="IPR012341">
    <property type="entry name" value="6hp_glycosidase-like_sf"/>
</dbReference>
<evidence type="ECO:0000313" key="2">
    <source>
        <dbReference type="EMBL" id="GLX86079.1"/>
    </source>
</evidence>
<dbReference type="EMBL" id="BSSV01000005">
    <property type="protein sequence ID" value="GLX86079.1"/>
    <property type="molecule type" value="Genomic_DNA"/>
</dbReference>
<protein>
    <recommendedName>
        <fullName evidence="1">Mannosylglycerate hydrolase MGH1-like glycoside hydrolase domain-containing protein</fullName>
    </recommendedName>
</protein>